<name>A0AAE0ZA01_9GAST</name>
<evidence type="ECO:0000313" key="2">
    <source>
        <dbReference type="EMBL" id="KAK3765532.1"/>
    </source>
</evidence>
<comment type="caution">
    <text evidence="2">The sequence shown here is derived from an EMBL/GenBank/DDBJ whole genome shotgun (WGS) entry which is preliminary data.</text>
</comment>
<organism evidence="2 3">
    <name type="scientific">Elysia crispata</name>
    <name type="common">lettuce slug</name>
    <dbReference type="NCBI Taxonomy" id="231223"/>
    <lineage>
        <taxon>Eukaryota</taxon>
        <taxon>Metazoa</taxon>
        <taxon>Spiralia</taxon>
        <taxon>Lophotrochozoa</taxon>
        <taxon>Mollusca</taxon>
        <taxon>Gastropoda</taxon>
        <taxon>Heterobranchia</taxon>
        <taxon>Euthyneura</taxon>
        <taxon>Panpulmonata</taxon>
        <taxon>Sacoglossa</taxon>
        <taxon>Placobranchoidea</taxon>
        <taxon>Plakobranchidae</taxon>
        <taxon>Elysia</taxon>
    </lineage>
</organism>
<accession>A0AAE0ZA01</accession>
<protein>
    <submittedName>
        <fullName evidence="2">Uncharacterized protein</fullName>
    </submittedName>
</protein>
<feature type="compositionally biased region" description="Polar residues" evidence="1">
    <location>
        <begin position="47"/>
        <end position="59"/>
    </location>
</feature>
<evidence type="ECO:0000313" key="3">
    <source>
        <dbReference type="Proteomes" id="UP001283361"/>
    </source>
</evidence>
<reference evidence="2" key="1">
    <citation type="journal article" date="2023" name="G3 (Bethesda)">
        <title>A reference genome for the long-term kleptoplast-retaining sea slug Elysia crispata morphotype clarki.</title>
        <authorList>
            <person name="Eastman K.E."/>
            <person name="Pendleton A.L."/>
            <person name="Shaikh M.A."/>
            <person name="Suttiyut T."/>
            <person name="Ogas R."/>
            <person name="Tomko P."/>
            <person name="Gavelis G."/>
            <person name="Widhalm J.R."/>
            <person name="Wisecaver J.H."/>
        </authorList>
    </citation>
    <scope>NUCLEOTIDE SEQUENCE</scope>
    <source>
        <strain evidence="2">ECLA1</strain>
    </source>
</reference>
<proteinExistence type="predicted"/>
<gene>
    <name evidence="2" type="ORF">RRG08_052326</name>
</gene>
<keyword evidence="3" id="KW-1185">Reference proteome</keyword>
<feature type="non-terminal residue" evidence="2">
    <location>
        <position position="59"/>
    </location>
</feature>
<feature type="region of interest" description="Disordered" evidence="1">
    <location>
        <begin position="1"/>
        <end position="59"/>
    </location>
</feature>
<dbReference type="AlphaFoldDB" id="A0AAE0ZA01"/>
<sequence>MIRDAAQRFMHIKRNRDISLRTRSRKRERKEYKKGIKRRERTARGENYNSTTYRQRSSG</sequence>
<evidence type="ECO:0000256" key="1">
    <source>
        <dbReference type="SAM" id="MobiDB-lite"/>
    </source>
</evidence>
<dbReference type="EMBL" id="JAWDGP010004295">
    <property type="protein sequence ID" value="KAK3765532.1"/>
    <property type="molecule type" value="Genomic_DNA"/>
</dbReference>
<dbReference type="Proteomes" id="UP001283361">
    <property type="component" value="Unassembled WGS sequence"/>
</dbReference>